<evidence type="ECO:0000259" key="2">
    <source>
        <dbReference type="Pfam" id="PF01266"/>
    </source>
</evidence>
<dbReference type="Gene3D" id="3.30.9.10">
    <property type="entry name" value="D-Amino Acid Oxidase, subunit A, domain 2"/>
    <property type="match status" value="1"/>
</dbReference>
<sequence>MLDDKRSHGLWELSAPPPPPTAALTGAVSADVVVVGAGYTGLSAALHLAKAGRSVVVLEAVEIGFGASGRNSGFVNAGLWVMPDDLIATLGPVYGNRLIGLLGEAPREVFALTERYGMQCQADHRGTYHCAVGASGLKQLRERQAQWSRLGAKVELLSASDTQSRTGAAGYTGSLFDPRAGTIQPLAYARGLASAAMTEGATIHTGSAVTAFDRIGDTWLVKTAGGSVSAGWLILATDAYSTGTTSAIREEQVHLPYFHVSTAPLSHNLRKTILPNGGAGWDTKTILSGFRLDAEGRLIVGSVGALRGTGLRVHRAWIKRHIRKLFPQLGEFELETEWYGKIGMTPDHLPRLHSFGPNAIGFNGYNGRGIAPGTVFGRELARLILGEIDLEGMPLPVSEVAMPAFRSMKEAYYEIGAQVAHLPIAPA</sequence>
<dbReference type="PANTHER" id="PTHR13847">
    <property type="entry name" value="SARCOSINE DEHYDROGENASE-RELATED"/>
    <property type="match status" value="1"/>
</dbReference>
<keyword evidence="4" id="KW-1185">Reference proteome</keyword>
<evidence type="ECO:0000313" key="3">
    <source>
        <dbReference type="EMBL" id="AOO82185.1"/>
    </source>
</evidence>
<reference evidence="3 4" key="1">
    <citation type="journal article" date="2015" name="Antonie Van Leeuwenhoek">
        <title>Bosea vaviloviae sp. nov., a new species of slow-growing rhizobia isolated from nodules of the relict species Vavilovia formosa (Stev.) Fed.</title>
        <authorList>
            <person name="Safronova V.I."/>
            <person name="Kuznetsova I.G."/>
            <person name="Sazanova A.L."/>
            <person name="Kimeklis A.K."/>
            <person name="Belimov A.A."/>
            <person name="Andronov E.E."/>
            <person name="Pinaev A.G."/>
            <person name="Chizhevskaya E.P."/>
            <person name="Pukhaev A.R."/>
            <person name="Popov K.P."/>
            <person name="Willems A."/>
            <person name="Tikhonovich I.A."/>
        </authorList>
    </citation>
    <scope>NUCLEOTIDE SEQUENCE [LARGE SCALE GENOMIC DNA]</scope>
    <source>
        <strain evidence="3 4">Vaf18</strain>
    </source>
</reference>
<dbReference type="STRING" id="1526658.BHK69_18620"/>
<dbReference type="GO" id="GO:0016491">
    <property type="term" value="F:oxidoreductase activity"/>
    <property type="evidence" value="ECO:0007669"/>
    <property type="project" value="UniProtKB-KW"/>
</dbReference>
<organism evidence="3 4">
    <name type="scientific">Bosea vaviloviae</name>
    <dbReference type="NCBI Taxonomy" id="1526658"/>
    <lineage>
        <taxon>Bacteria</taxon>
        <taxon>Pseudomonadati</taxon>
        <taxon>Pseudomonadota</taxon>
        <taxon>Alphaproteobacteria</taxon>
        <taxon>Hyphomicrobiales</taxon>
        <taxon>Boseaceae</taxon>
        <taxon>Bosea</taxon>
    </lineage>
</organism>
<dbReference type="InterPro" id="IPR036188">
    <property type="entry name" value="FAD/NAD-bd_sf"/>
</dbReference>
<dbReference type="Proteomes" id="UP000094969">
    <property type="component" value="Chromosome"/>
</dbReference>
<dbReference type="PANTHER" id="PTHR13847:SF275">
    <property type="entry name" value="GAMMA-GLUTAMYLPUTRESCINE OXIDOREDUCTASE"/>
    <property type="match status" value="1"/>
</dbReference>
<gene>
    <name evidence="3" type="ORF">BHK69_18620</name>
</gene>
<evidence type="ECO:0000256" key="1">
    <source>
        <dbReference type="ARBA" id="ARBA00023002"/>
    </source>
</evidence>
<dbReference type="RefSeq" id="WP_069691395.1">
    <property type="nucleotide sequence ID" value="NZ_CP017147.1"/>
</dbReference>
<dbReference type="SUPFAM" id="SSF51905">
    <property type="entry name" value="FAD/NAD(P)-binding domain"/>
    <property type="match status" value="1"/>
</dbReference>
<dbReference type="OrthoDB" id="9814969at2"/>
<proteinExistence type="predicted"/>
<accession>A0A1D7U492</accession>
<dbReference type="EMBL" id="CP017147">
    <property type="protein sequence ID" value="AOO82185.1"/>
    <property type="molecule type" value="Genomic_DNA"/>
</dbReference>
<evidence type="ECO:0000313" key="4">
    <source>
        <dbReference type="Proteomes" id="UP000094969"/>
    </source>
</evidence>
<dbReference type="Pfam" id="PF01266">
    <property type="entry name" value="DAO"/>
    <property type="match status" value="1"/>
</dbReference>
<dbReference type="InterPro" id="IPR006076">
    <property type="entry name" value="FAD-dep_OxRdtase"/>
</dbReference>
<dbReference type="GO" id="GO:0005737">
    <property type="term" value="C:cytoplasm"/>
    <property type="evidence" value="ECO:0007669"/>
    <property type="project" value="TreeGrafter"/>
</dbReference>
<dbReference type="KEGG" id="bvv:BHK69_18620"/>
<name>A0A1D7U492_9HYPH</name>
<keyword evidence="1" id="KW-0560">Oxidoreductase</keyword>
<protein>
    <submittedName>
        <fullName evidence="3">FAD-dependent oxidoreductase</fullName>
    </submittedName>
</protein>
<dbReference type="AlphaFoldDB" id="A0A1D7U492"/>
<dbReference type="Gene3D" id="3.50.50.60">
    <property type="entry name" value="FAD/NAD(P)-binding domain"/>
    <property type="match status" value="1"/>
</dbReference>
<feature type="domain" description="FAD dependent oxidoreductase" evidence="2">
    <location>
        <begin position="31"/>
        <end position="383"/>
    </location>
</feature>